<comment type="caution">
    <text evidence="4">The sequence shown here is derived from an EMBL/GenBank/DDBJ whole genome shotgun (WGS) entry which is preliminary data.</text>
</comment>
<evidence type="ECO:0000313" key="5">
    <source>
        <dbReference type="Proteomes" id="UP001234178"/>
    </source>
</evidence>
<gene>
    <name evidence="4" type="ORF">OUZ56_017661</name>
</gene>
<feature type="region of interest" description="Disordered" evidence="1">
    <location>
        <begin position="123"/>
        <end position="206"/>
    </location>
</feature>
<evidence type="ECO:0000256" key="2">
    <source>
        <dbReference type="SAM" id="Phobius"/>
    </source>
</evidence>
<accession>A0ABR0ATF0</accession>
<organism evidence="4 5">
    <name type="scientific">Daphnia magna</name>
    <dbReference type="NCBI Taxonomy" id="35525"/>
    <lineage>
        <taxon>Eukaryota</taxon>
        <taxon>Metazoa</taxon>
        <taxon>Ecdysozoa</taxon>
        <taxon>Arthropoda</taxon>
        <taxon>Crustacea</taxon>
        <taxon>Branchiopoda</taxon>
        <taxon>Diplostraca</taxon>
        <taxon>Cladocera</taxon>
        <taxon>Anomopoda</taxon>
        <taxon>Daphniidae</taxon>
        <taxon>Daphnia</taxon>
    </lineage>
</organism>
<proteinExistence type="predicted"/>
<evidence type="ECO:0000259" key="3">
    <source>
        <dbReference type="Pfam" id="PF16064"/>
    </source>
</evidence>
<protein>
    <recommendedName>
        <fullName evidence="3">DUF4806 domain-containing protein</fullName>
    </recommendedName>
</protein>
<evidence type="ECO:0000256" key="1">
    <source>
        <dbReference type="SAM" id="MobiDB-lite"/>
    </source>
</evidence>
<name>A0ABR0ATF0_9CRUS</name>
<dbReference type="EMBL" id="JAOYFB010000038">
    <property type="protein sequence ID" value="KAK4028381.1"/>
    <property type="molecule type" value="Genomic_DNA"/>
</dbReference>
<keyword evidence="2" id="KW-0472">Membrane</keyword>
<feature type="domain" description="DUF4806" evidence="3">
    <location>
        <begin position="375"/>
        <end position="450"/>
    </location>
</feature>
<keyword evidence="2" id="KW-0812">Transmembrane</keyword>
<reference evidence="4 5" key="1">
    <citation type="journal article" date="2023" name="Nucleic Acids Res.">
        <title>The hologenome of Daphnia magna reveals possible DNA methylation and microbiome-mediated evolution of the host genome.</title>
        <authorList>
            <person name="Chaturvedi A."/>
            <person name="Li X."/>
            <person name="Dhandapani V."/>
            <person name="Marshall H."/>
            <person name="Kissane S."/>
            <person name="Cuenca-Cambronero M."/>
            <person name="Asole G."/>
            <person name="Calvet F."/>
            <person name="Ruiz-Romero M."/>
            <person name="Marangio P."/>
            <person name="Guigo R."/>
            <person name="Rago D."/>
            <person name="Mirbahai L."/>
            <person name="Eastwood N."/>
            <person name="Colbourne J.K."/>
            <person name="Zhou J."/>
            <person name="Mallon E."/>
            <person name="Orsini L."/>
        </authorList>
    </citation>
    <scope>NUCLEOTIDE SEQUENCE [LARGE SCALE GENOMIC DNA]</scope>
    <source>
        <strain evidence="4">LRV0_1</strain>
    </source>
</reference>
<evidence type="ECO:0000313" key="4">
    <source>
        <dbReference type="EMBL" id="KAK4028381.1"/>
    </source>
</evidence>
<keyword evidence="5" id="KW-1185">Reference proteome</keyword>
<sequence length="495" mass="54753">MIPVRAEKFDSFAAYLILLSGNYALPYLLHMFCVVEFLDEGKGSAVEIVPKSWCVGHKHCWWPPSLHTADDLTKLVMKSGLIDESTWTIHSAAVLASYNKYGEANVNVAKAMKGLPIHSSTDIEDLGKHKRKRKATMKAASASSSFLSRKSVIPSPENDPFSSDVGDSDVQPQSPDEDMDIQSTPISQRQSEAHDSHIVPHNISTPRGRKNCGLPLVPTALGLTNMICTKYKAHKTSNHPPSSQNSVLQSPIHDIGSQNSNTFENGYQSTSTSTELSIAAARPVSAVRTRVSKTFPVTECTRLADRADLRSTNHTTTPASSLSEVQGLSALMRKMDLIIRNQKIIKATQREHGQLLDIVLKNSSPPEPEIKDALRQFEFKLKTFTDMTKLESILENDVERRTLISYFSGIGGSQSNVVGRILSRAMTNELASQCCYKGQNEEKRAFQNLALCSAVIESVRCQKKLSLTEDAIESKIRNWLRHARARKDGSSNEDE</sequence>
<dbReference type="InterPro" id="IPR032071">
    <property type="entry name" value="DUF4806"/>
</dbReference>
<dbReference type="PANTHER" id="PTHR34153:SF2">
    <property type="entry name" value="SI:CH211-262H13.3-RELATED"/>
    <property type="match status" value="1"/>
</dbReference>
<dbReference type="Proteomes" id="UP001234178">
    <property type="component" value="Unassembled WGS sequence"/>
</dbReference>
<feature type="compositionally biased region" description="Polar residues" evidence="1">
    <location>
        <begin position="181"/>
        <end position="190"/>
    </location>
</feature>
<dbReference type="Pfam" id="PF16064">
    <property type="entry name" value="DUF4806"/>
    <property type="match status" value="1"/>
</dbReference>
<dbReference type="PANTHER" id="PTHR34153">
    <property type="entry name" value="SI:CH211-262H13.3-RELATED-RELATED"/>
    <property type="match status" value="1"/>
</dbReference>
<keyword evidence="2" id="KW-1133">Transmembrane helix</keyword>
<feature type="transmembrane region" description="Helical" evidence="2">
    <location>
        <begin position="12"/>
        <end position="29"/>
    </location>
</feature>